<dbReference type="Gene3D" id="3.40.50.2000">
    <property type="entry name" value="Glycogen Phosphorylase B"/>
    <property type="match status" value="1"/>
</dbReference>
<dbReference type="SUPFAM" id="SSF53756">
    <property type="entry name" value="UDP-Glycosyltransferase/glycogen phosphorylase"/>
    <property type="match status" value="1"/>
</dbReference>
<evidence type="ECO:0008006" key="3">
    <source>
        <dbReference type="Google" id="ProtNLM"/>
    </source>
</evidence>
<dbReference type="Pfam" id="PF13692">
    <property type="entry name" value="Glyco_trans_1_4"/>
    <property type="match status" value="1"/>
</dbReference>
<comment type="caution">
    <text evidence="1">The sequence shown here is derived from an EMBL/GenBank/DDBJ whole genome shotgun (WGS) entry which is preliminary data.</text>
</comment>
<accession>A0ABQ7G8D9</accession>
<keyword evidence="2" id="KW-1185">Reference proteome</keyword>
<evidence type="ECO:0000313" key="1">
    <source>
        <dbReference type="EMBL" id="KAF5830871.1"/>
    </source>
</evidence>
<dbReference type="Proteomes" id="UP000815325">
    <property type="component" value="Unassembled WGS sequence"/>
</dbReference>
<dbReference type="CDD" id="cd03801">
    <property type="entry name" value="GT4_PimA-like"/>
    <property type="match status" value="1"/>
</dbReference>
<name>A0ABQ7G8D9_DUNSA</name>
<dbReference type="EMBL" id="MU069998">
    <property type="protein sequence ID" value="KAF5830871.1"/>
    <property type="molecule type" value="Genomic_DNA"/>
</dbReference>
<dbReference type="PANTHER" id="PTHR46656">
    <property type="entry name" value="PUTATIVE-RELATED"/>
    <property type="match status" value="1"/>
</dbReference>
<proteinExistence type="predicted"/>
<organism evidence="1 2">
    <name type="scientific">Dunaliella salina</name>
    <name type="common">Green alga</name>
    <name type="synonym">Protococcus salinus</name>
    <dbReference type="NCBI Taxonomy" id="3046"/>
    <lineage>
        <taxon>Eukaryota</taxon>
        <taxon>Viridiplantae</taxon>
        <taxon>Chlorophyta</taxon>
        <taxon>core chlorophytes</taxon>
        <taxon>Chlorophyceae</taxon>
        <taxon>CS clade</taxon>
        <taxon>Chlamydomonadales</taxon>
        <taxon>Dunaliellaceae</taxon>
        <taxon>Dunaliella</taxon>
    </lineage>
</organism>
<protein>
    <recommendedName>
        <fullName evidence="3">Glycosyltransferase</fullName>
    </recommendedName>
</protein>
<reference evidence="1" key="1">
    <citation type="submission" date="2017-08" db="EMBL/GenBank/DDBJ databases">
        <authorList>
            <person name="Polle J.E."/>
            <person name="Barry K."/>
            <person name="Cushman J."/>
            <person name="Schmutz J."/>
            <person name="Tran D."/>
            <person name="Hathwaick L.T."/>
            <person name="Yim W.C."/>
            <person name="Jenkins J."/>
            <person name="Mckie-Krisberg Z.M."/>
            <person name="Prochnik S."/>
            <person name="Lindquist E."/>
            <person name="Dockter R.B."/>
            <person name="Adam C."/>
            <person name="Molina H."/>
            <person name="Bunkerborg J."/>
            <person name="Jin E."/>
            <person name="Buchheim M."/>
            <person name="Magnuson J."/>
        </authorList>
    </citation>
    <scope>NUCLEOTIDE SEQUENCE</scope>
    <source>
        <strain evidence="1">CCAP 19/18</strain>
    </source>
</reference>
<dbReference type="PANTHER" id="PTHR46656:SF3">
    <property type="entry name" value="PUTATIVE-RELATED"/>
    <property type="match status" value="1"/>
</dbReference>
<sequence length="335" mass="37815">MSRQFTILLPFTSPSRLPREFVSRCNAMNEVWVPSDFSRQIFIASSVAPSKLVIVPEGVNTTHFDPANFEPMPLPQASSRHIVGELVFGRQAPKPKADGAPVMRKVSPLLACFAGGRRPPPFRFLSTFKWEARKGWDVLLAAYLQEFTSQDNVELYIITKPFMSGSNFKQQMLAWARTAVNKQNLPTLYVVSNHVNDDEFPRFYRAVDAFVLPSRGEGWGRPHVEAMSMGLPVISTNWSGIQAYLDESVGYPINTPLLALIAVSSSDVWWFKGSNWAQPSIQHLRRLMRRVVSQPQEAKVRGKAARERMVREYSPEALGPFVAQLLRRADARIPQ</sequence>
<gene>
    <name evidence="1" type="ORF">DUNSADRAFT_13931</name>
</gene>
<evidence type="ECO:0000313" key="2">
    <source>
        <dbReference type="Proteomes" id="UP000815325"/>
    </source>
</evidence>